<reference evidence="1 2" key="1">
    <citation type="submission" date="2023-03" db="EMBL/GenBank/DDBJ databases">
        <title>Roseibium porphyridii sp. nov. and Roseibium rhodosorbium sp. nov. isolated from marine algae, Porphyridium cruentum and Rhodosorus marinus, respectively.</title>
        <authorList>
            <person name="Lee M.W."/>
            <person name="Choi B.J."/>
            <person name="Lee J.K."/>
            <person name="Choi D.G."/>
            <person name="Baek J.H."/>
            <person name="Bayburt H."/>
            <person name="Kim J.M."/>
            <person name="Han D.M."/>
            <person name="Kim K.H."/>
            <person name="Jeon C.O."/>
        </authorList>
    </citation>
    <scope>NUCLEOTIDE SEQUENCE [LARGE SCALE GENOMIC DNA]</scope>
    <source>
        <strain evidence="1 2">KMA01</strain>
    </source>
</reference>
<dbReference type="Proteomes" id="UP001209803">
    <property type="component" value="Chromosome"/>
</dbReference>
<dbReference type="InterPro" id="IPR044000">
    <property type="entry name" value="Phage_tube_2"/>
</dbReference>
<dbReference type="Pfam" id="PF18906">
    <property type="entry name" value="Phage_tube_2"/>
    <property type="match status" value="1"/>
</dbReference>
<name>A0ABY8F9Y0_9HYPH</name>
<gene>
    <name evidence="1" type="ORF">K1718_13350</name>
</gene>
<sequence>MATRKYRKLALLTKIELVEGTDSVPTGAANAIQANDVSITPMAGDEETRDLMLPYLGHQGVILTGDYVQMEFSVEIAGAGAAGTVPPFGALLRACALSETINVGVDVVYEPISDGEESVSVYFNQDGVRHVALGARGNVTMDFTPKRIPRFRFTIMGLLGTISDQALPTVDLSGFQTPRPVSKSATTLTLHGAARVGESLSIDLGQQIEPRHLIGAERIQLTDRRATGTAVVEADTLANVDWFAIASARTQAALQLVHGTAAGNIVQIDAPNVEVGRPSQGQTQGVVNYSLPLMLVPNTGNDELTITVK</sequence>
<protein>
    <submittedName>
        <fullName evidence="1">Phage tail tube protein</fullName>
    </submittedName>
</protein>
<dbReference type="EMBL" id="CP120863">
    <property type="protein sequence ID" value="WFE92305.1"/>
    <property type="molecule type" value="Genomic_DNA"/>
</dbReference>
<accession>A0ABY8F9Y0</accession>
<dbReference type="RefSeq" id="WP_265682266.1">
    <property type="nucleotide sequence ID" value="NZ_CP120863.1"/>
</dbReference>
<keyword evidence="2" id="KW-1185">Reference proteome</keyword>
<organism evidence="1 2">
    <name type="scientific">Roseibium porphyridii</name>
    <dbReference type="NCBI Taxonomy" id="2866279"/>
    <lineage>
        <taxon>Bacteria</taxon>
        <taxon>Pseudomonadati</taxon>
        <taxon>Pseudomonadota</taxon>
        <taxon>Alphaproteobacteria</taxon>
        <taxon>Hyphomicrobiales</taxon>
        <taxon>Stappiaceae</taxon>
        <taxon>Roseibium</taxon>
    </lineage>
</organism>
<proteinExistence type="predicted"/>
<evidence type="ECO:0000313" key="1">
    <source>
        <dbReference type="EMBL" id="WFE92305.1"/>
    </source>
</evidence>
<evidence type="ECO:0000313" key="2">
    <source>
        <dbReference type="Proteomes" id="UP001209803"/>
    </source>
</evidence>